<dbReference type="InterPro" id="IPR000674">
    <property type="entry name" value="Ald_Oxase/Xan_DH_a/b"/>
</dbReference>
<comment type="cofactor">
    <cofactor evidence="2">
        <name>FAD</name>
        <dbReference type="ChEBI" id="CHEBI:57692"/>
    </cofactor>
</comment>
<dbReference type="Pfam" id="PF20256">
    <property type="entry name" value="MoCoBD_2"/>
    <property type="match status" value="1"/>
</dbReference>
<evidence type="ECO:0000256" key="4">
    <source>
        <dbReference type="ARBA" id="ARBA00022505"/>
    </source>
</evidence>
<feature type="domain" description="Aldehyde oxidase/xanthine dehydrogenase a/b hammerhead" evidence="13">
    <location>
        <begin position="34"/>
        <end position="143"/>
    </location>
</feature>
<dbReference type="InterPro" id="IPR008274">
    <property type="entry name" value="AldOxase/xan_DH_MoCoBD1"/>
</dbReference>
<evidence type="ECO:0000256" key="8">
    <source>
        <dbReference type="ARBA" id="ARBA00023004"/>
    </source>
</evidence>
<keyword evidence="15" id="KW-1185">Reference proteome</keyword>
<dbReference type="Pfam" id="PF01315">
    <property type="entry name" value="Ald_Xan_dh_C"/>
    <property type="match status" value="1"/>
</dbReference>
<evidence type="ECO:0000256" key="2">
    <source>
        <dbReference type="ARBA" id="ARBA00001974"/>
    </source>
</evidence>
<dbReference type="GO" id="GO:0005506">
    <property type="term" value="F:iron ion binding"/>
    <property type="evidence" value="ECO:0007669"/>
    <property type="project" value="InterPro"/>
</dbReference>
<dbReference type="GO" id="GO:0016491">
    <property type="term" value="F:oxidoreductase activity"/>
    <property type="evidence" value="ECO:0007669"/>
    <property type="project" value="UniProtKB-KW"/>
</dbReference>
<evidence type="ECO:0000313" key="14">
    <source>
        <dbReference type="EMBL" id="TCO78240.1"/>
    </source>
</evidence>
<evidence type="ECO:0000256" key="12">
    <source>
        <dbReference type="SAM" id="MobiDB-lite"/>
    </source>
</evidence>
<dbReference type="PANTHER" id="PTHR11908">
    <property type="entry name" value="XANTHINE DEHYDROGENASE"/>
    <property type="match status" value="1"/>
</dbReference>
<evidence type="ECO:0000256" key="9">
    <source>
        <dbReference type="ARBA" id="ARBA00023014"/>
    </source>
</evidence>
<dbReference type="InterPro" id="IPR046867">
    <property type="entry name" value="AldOxase/xan_DH_MoCoBD2"/>
</dbReference>
<comment type="similarity">
    <text evidence="3">Belongs to the xanthine dehydrogenase family.</text>
</comment>
<keyword evidence="6" id="KW-0479">Metal-binding</keyword>
<dbReference type="GO" id="GO:0051537">
    <property type="term" value="F:2 iron, 2 sulfur cluster binding"/>
    <property type="evidence" value="ECO:0007669"/>
    <property type="project" value="UniProtKB-KW"/>
</dbReference>
<dbReference type="Gene3D" id="3.90.1170.50">
    <property type="entry name" value="Aldehyde oxidase/xanthine dehydrogenase, a/b hammerhead"/>
    <property type="match status" value="1"/>
</dbReference>
<evidence type="ECO:0000259" key="13">
    <source>
        <dbReference type="SMART" id="SM01008"/>
    </source>
</evidence>
<dbReference type="PANTHER" id="PTHR11908:SF132">
    <property type="entry name" value="ALDEHYDE OXIDASE 1-RELATED"/>
    <property type="match status" value="1"/>
</dbReference>
<dbReference type="Pfam" id="PF02738">
    <property type="entry name" value="MoCoBD_1"/>
    <property type="match status" value="1"/>
</dbReference>
<dbReference type="SUPFAM" id="SSF56003">
    <property type="entry name" value="Molybdenum cofactor-binding domain"/>
    <property type="match status" value="1"/>
</dbReference>
<evidence type="ECO:0000256" key="1">
    <source>
        <dbReference type="ARBA" id="ARBA00001924"/>
    </source>
</evidence>
<reference evidence="14 15" key="1">
    <citation type="submission" date="2019-03" db="EMBL/GenBank/DDBJ databases">
        <title>Genomic Encyclopedia of Type Strains, Phase IV (KMG-IV): sequencing the most valuable type-strain genomes for metagenomic binning, comparative biology and taxonomic classification.</title>
        <authorList>
            <person name="Goeker M."/>
        </authorList>
    </citation>
    <scope>NUCLEOTIDE SEQUENCE [LARGE SCALE GENOMIC DNA]</scope>
    <source>
        <strain evidence="14 15">DSM 23344</strain>
    </source>
</reference>
<evidence type="ECO:0000256" key="7">
    <source>
        <dbReference type="ARBA" id="ARBA00023002"/>
    </source>
</evidence>
<dbReference type="FunFam" id="3.30.365.10:FF:000001">
    <property type="entry name" value="Xanthine dehydrogenase oxidase"/>
    <property type="match status" value="1"/>
</dbReference>
<proteinExistence type="inferred from homology"/>
<comment type="cofactor">
    <cofactor evidence="10">
        <name>[2Fe-2S] cluster</name>
        <dbReference type="ChEBI" id="CHEBI:190135"/>
    </cofactor>
</comment>
<dbReference type="InterPro" id="IPR037165">
    <property type="entry name" value="AldOxase/xan_DH_Mopterin-bd_sf"/>
</dbReference>
<comment type="cofactor">
    <cofactor evidence="1">
        <name>Mo-molybdopterin</name>
        <dbReference type="ChEBI" id="CHEBI:71302"/>
    </cofactor>
</comment>
<dbReference type="Gene3D" id="3.30.365.10">
    <property type="entry name" value="Aldehyde oxidase/xanthine dehydrogenase, molybdopterin binding domain"/>
    <property type="match status" value="4"/>
</dbReference>
<comment type="cofactor">
    <cofactor evidence="11">
        <name>Mo-molybdopterin cytosine dinucleotide</name>
        <dbReference type="ChEBI" id="CHEBI:71308"/>
    </cofactor>
</comment>
<dbReference type="FunFam" id="3.30.365.10:FF:000002">
    <property type="entry name" value="Xanthine dehydrogenase oxidase"/>
    <property type="match status" value="1"/>
</dbReference>
<dbReference type="Proteomes" id="UP000294980">
    <property type="component" value="Unassembled WGS sequence"/>
</dbReference>
<keyword evidence="8" id="KW-0408">Iron</keyword>
<dbReference type="SUPFAM" id="SSF54665">
    <property type="entry name" value="CO dehydrogenase molybdoprotein N-domain-like"/>
    <property type="match status" value="1"/>
</dbReference>
<evidence type="ECO:0000313" key="15">
    <source>
        <dbReference type="Proteomes" id="UP000294980"/>
    </source>
</evidence>
<dbReference type="InterPro" id="IPR036856">
    <property type="entry name" value="Ald_Oxase/Xan_DH_a/b_sf"/>
</dbReference>
<keyword evidence="9" id="KW-0411">Iron-sulfur</keyword>
<feature type="compositionally biased region" description="Basic and acidic residues" evidence="12">
    <location>
        <begin position="1"/>
        <end position="10"/>
    </location>
</feature>
<organism evidence="14 15">
    <name type="scientific">Chromatocurvus halotolerans</name>
    <dbReference type="NCBI Taxonomy" id="1132028"/>
    <lineage>
        <taxon>Bacteria</taxon>
        <taxon>Pseudomonadati</taxon>
        <taxon>Pseudomonadota</taxon>
        <taxon>Gammaproteobacteria</taxon>
        <taxon>Cellvibrionales</taxon>
        <taxon>Halieaceae</taxon>
        <taxon>Chromatocurvus</taxon>
    </lineage>
</organism>
<keyword evidence="5" id="KW-0001">2Fe-2S</keyword>
<dbReference type="InterPro" id="IPR016208">
    <property type="entry name" value="Ald_Oxase/xanthine_DH-like"/>
</dbReference>
<dbReference type="SMART" id="SM01008">
    <property type="entry name" value="Ald_Xan_dh_C"/>
    <property type="match status" value="1"/>
</dbReference>
<keyword evidence="7" id="KW-0560">Oxidoreductase</keyword>
<feature type="region of interest" description="Disordered" evidence="12">
    <location>
        <begin position="1"/>
        <end position="25"/>
    </location>
</feature>
<name>A0A4V2SC68_9GAMM</name>
<evidence type="ECO:0000256" key="5">
    <source>
        <dbReference type="ARBA" id="ARBA00022714"/>
    </source>
</evidence>
<dbReference type="RefSeq" id="WP_117316233.1">
    <property type="nucleotide sequence ID" value="NZ_QQSW01000006.1"/>
</dbReference>
<dbReference type="InterPro" id="IPR014309">
    <property type="entry name" value="Xanthine_DH_Mopterin-bd_su"/>
</dbReference>
<dbReference type="OrthoDB" id="9758509at2"/>
<keyword evidence="4" id="KW-0500">Molybdenum</keyword>
<dbReference type="NCBIfam" id="TIGR02965">
    <property type="entry name" value="xanthine_xdhB"/>
    <property type="match status" value="1"/>
</dbReference>
<dbReference type="AlphaFoldDB" id="A0A4V2SC68"/>
<dbReference type="EMBL" id="SLWX01000001">
    <property type="protein sequence ID" value="TCO78240.1"/>
    <property type="molecule type" value="Genomic_DNA"/>
</dbReference>
<comment type="caution">
    <text evidence="14">The sequence shown here is derived from an EMBL/GenBank/DDBJ whole genome shotgun (WGS) entry which is preliminary data.</text>
</comment>
<evidence type="ECO:0000256" key="10">
    <source>
        <dbReference type="ARBA" id="ARBA00034078"/>
    </source>
</evidence>
<gene>
    <name evidence="14" type="ORF">EV688_10153</name>
</gene>
<evidence type="ECO:0000256" key="3">
    <source>
        <dbReference type="ARBA" id="ARBA00006849"/>
    </source>
</evidence>
<sequence>MRRLPRHEGPGEAPITGDALGTSRAHESAEKHVSGTATYVDDQVAPASTLHAYVGLSNVAHGRLLSLDLDAVRAAPGVVRVVTREDIPGHADIGPVFPGDPLLVGIGEEVSFHGQVLFAVAATSYAAARRAARLARADIEALPAILDIAEGLAAQVFVRPSHTQQRGDAAQAIAAAPHTLRGEFRIGGQEQMYLEGQVSLAVPQEDGGMLVYSSTQHPTEGQKLVADVLGVPMNRITFDTRRMGGAFGGKETHANQWACLAALLAHHTRRAVKLRLARAEDFIATGKRHHFLSQYRVGFGDSGELQGLDISLAGGCGMSPDLSDAIVDRAMFHVDNAYCLPQAHVVGHRVKTHTVSNTAFRGFGGPQGMLAIEHILDNIARHLGADPLDVRKRNLYRDQLGFDTTHYGQRIEQHILPGLIDRLEKNADYRSRREAISVYNRSSPVMRKGLALTPVKFGISFTVQTLNQAGALVHVYTDGSVQLNHGGTEMGQGLYTKVAQIVASELQIDLARIQCTATRTDKVPNTSPTAASAGSDLNGMAARNAARTIRKRLTTLAAQHYAVAEDDVQFSNNTVSIGDHRLSFTELVQLAYRQRVSLSATGFYRTPKIHYDRDRARGRPFFYYANGAAVSEVLVDTLTGEYRVTRVDICHDVGQSLNPALDLGQIEGGFIQGMGWLTTEELVWDDAGKLMTIGPASYKIPAIGDTPAVFNVELLPDSPNTEATIFHSKAVGEPPLMLAISVYCALRDAAASLADYRMSPPLNAPATPERVLGACRSAREFIA</sequence>
<protein>
    <submittedName>
        <fullName evidence="14">Xanthine dehydrogenase molybdenum binding subunit apoprotein</fullName>
    </submittedName>
</protein>
<dbReference type="GO" id="GO:0030151">
    <property type="term" value="F:molybdenum ion binding"/>
    <property type="evidence" value="ECO:0007669"/>
    <property type="project" value="InterPro"/>
</dbReference>
<evidence type="ECO:0000256" key="11">
    <source>
        <dbReference type="ARBA" id="ARBA00053029"/>
    </source>
</evidence>
<evidence type="ECO:0000256" key="6">
    <source>
        <dbReference type="ARBA" id="ARBA00022723"/>
    </source>
</evidence>
<accession>A0A4V2SC68</accession>